<feature type="region of interest" description="Disordered" evidence="1">
    <location>
        <begin position="172"/>
        <end position="193"/>
    </location>
</feature>
<feature type="region of interest" description="Disordered" evidence="1">
    <location>
        <begin position="91"/>
        <end position="123"/>
    </location>
</feature>
<dbReference type="AlphaFoldDB" id="A0AAN6Y1Z8"/>
<protein>
    <recommendedName>
        <fullName evidence="4">Only prolin and serin are matching in the corresponding protein</fullName>
    </recommendedName>
</protein>
<keyword evidence="3" id="KW-1185">Reference proteome</keyword>
<feature type="compositionally biased region" description="Low complexity" evidence="1">
    <location>
        <begin position="231"/>
        <end position="245"/>
    </location>
</feature>
<organism evidence="2 3">
    <name type="scientific">Rhypophila decipiens</name>
    <dbReference type="NCBI Taxonomy" id="261697"/>
    <lineage>
        <taxon>Eukaryota</taxon>
        <taxon>Fungi</taxon>
        <taxon>Dikarya</taxon>
        <taxon>Ascomycota</taxon>
        <taxon>Pezizomycotina</taxon>
        <taxon>Sordariomycetes</taxon>
        <taxon>Sordariomycetidae</taxon>
        <taxon>Sordariales</taxon>
        <taxon>Naviculisporaceae</taxon>
        <taxon>Rhypophila</taxon>
    </lineage>
</organism>
<feature type="compositionally biased region" description="Low complexity" evidence="1">
    <location>
        <begin position="51"/>
        <end position="65"/>
    </location>
</feature>
<sequence length="540" mass="59529">MSPKLKPLLLPQMVEDRRKLEHLQQVQSQQSPSCPYTPSDVDHSFMYSSHCSSASEIPSPSPANSTFSRTHSRYSGSTSSLEMVASPVVESPALSASSAHPNKNMSHLPDVQEDPSEREEGAAVVSGHDDAVFGLYDCLCDEPCAHQTDHAQSPTAYPWNYSDIDFDFVLDCDGPRQNKRRNRSDSGLSGWGTRLGSKLSSLPRWGSTSRRHQFAFSPASDPSLDQQPGFSHTASSRSSSISVPSRMAADRTTEPPMPATPALSFYGSTESVNLPSPTDNTHTTAGRSLERDRALATTPLLPPLLTDSNDTQTPVSPLQSPTIAPVQTHELAARSAYPTPPLSTKASVASFRRGTISSPVEALSPIPCIPDHQDDWSDRLGHANFIIEPKPYVPESVDLETLHAFLRDWDHARINYTKHLVRTGEHYGTTSKTYVLTEKKWLGIEQEWRRAEDDFRNRLNPTGNGYALVNSHLRRTTEDMLPAAIPRMLSDDAKFPQRGDVDIVGPMVRDAVMVRDGHDEKKNGTPTWLKSFVGKVGLRI</sequence>
<feature type="region of interest" description="Disordered" evidence="1">
    <location>
        <begin position="214"/>
        <end position="321"/>
    </location>
</feature>
<comment type="caution">
    <text evidence="2">The sequence shown here is derived from an EMBL/GenBank/DDBJ whole genome shotgun (WGS) entry which is preliminary data.</text>
</comment>
<proteinExistence type="predicted"/>
<feature type="compositionally biased region" description="Polar residues" evidence="1">
    <location>
        <begin position="266"/>
        <end position="286"/>
    </location>
</feature>
<name>A0AAN6Y1Z8_9PEZI</name>
<accession>A0AAN6Y1Z8</accession>
<feature type="region of interest" description="Disordered" evidence="1">
    <location>
        <begin position="51"/>
        <end position="74"/>
    </location>
</feature>
<feature type="compositionally biased region" description="Polar residues" evidence="1">
    <location>
        <begin position="307"/>
        <end position="321"/>
    </location>
</feature>
<dbReference type="EMBL" id="MU858160">
    <property type="protein sequence ID" value="KAK4210974.1"/>
    <property type="molecule type" value="Genomic_DNA"/>
</dbReference>
<gene>
    <name evidence="2" type="ORF">QBC37DRAFT_376472</name>
</gene>
<reference evidence="2" key="2">
    <citation type="submission" date="2023-05" db="EMBL/GenBank/DDBJ databases">
        <authorList>
            <consortium name="Lawrence Berkeley National Laboratory"/>
            <person name="Steindorff A."/>
            <person name="Hensen N."/>
            <person name="Bonometti L."/>
            <person name="Westerberg I."/>
            <person name="Brannstrom I.O."/>
            <person name="Guillou S."/>
            <person name="Cros-Aarteil S."/>
            <person name="Calhoun S."/>
            <person name="Haridas S."/>
            <person name="Kuo A."/>
            <person name="Mondo S."/>
            <person name="Pangilinan J."/>
            <person name="Riley R."/>
            <person name="Labutti K."/>
            <person name="Andreopoulos B."/>
            <person name="Lipzen A."/>
            <person name="Chen C."/>
            <person name="Yanf M."/>
            <person name="Daum C."/>
            <person name="Ng V."/>
            <person name="Clum A."/>
            <person name="Ohm R."/>
            <person name="Martin F."/>
            <person name="Silar P."/>
            <person name="Natvig D."/>
            <person name="Lalanne C."/>
            <person name="Gautier V."/>
            <person name="Ament-Velasquez S.L."/>
            <person name="Kruys A."/>
            <person name="Hutchinson M.I."/>
            <person name="Powell A.J."/>
            <person name="Barry K."/>
            <person name="Miller A.N."/>
            <person name="Grigoriev I.V."/>
            <person name="Debuchy R."/>
            <person name="Gladieux P."/>
            <person name="Thoren M.H."/>
            <person name="Johannesson H."/>
        </authorList>
    </citation>
    <scope>NUCLEOTIDE SEQUENCE</scope>
    <source>
        <strain evidence="2">PSN293</strain>
    </source>
</reference>
<evidence type="ECO:0000313" key="2">
    <source>
        <dbReference type="EMBL" id="KAK4210974.1"/>
    </source>
</evidence>
<dbReference type="Proteomes" id="UP001301769">
    <property type="component" value="Unassembled WGS sequence"/>
</dbReference>
<feature type="compositionally biased region" description="Low complexity" evidence="1">
    <location>
        <begin position="295"/>
        <end position="306"/>
    </location>
</feature>
<evidence type="ECO:0000256" key="1">
    <source>
        <dbReference type="SAM" id="MobiDB-lite"/>
    </source>
</evidence>
<feature type="compositionally biased region" description="Polar residues" evidence="1">
    <location>
        <begin position="94"/>
        <end position="105"/>
    </location>
</feature>
<evidence type="ECO:0000313" key="3">
    <source>
        <dbReference type="Proteomes" id="UP001301769"/>
    </source>
</evidence>
<evidence type="ECO:0008006" key="4">
    <source>
        <dbReference type="Google" id="ProtNLM"/>
    </source>
</evidence>
<reference evidence="2" key="1">
    <citation type="journal article" date="2023" name="Mol. Phylogenet. Evol.">
        <title>Genome-scale phylogeny and comparative genomics of the fungal order Sordariales.</title>
        <authorList>
            <person name="Hensen N."/>
            <person name="Bonometti L."/>
            <person name="Westerberg I."/>
            <person name="Brannstrom I.O."/>
            <person name="Guillou S."/>
            <person name="Cros-Aarteil S."/>
            <person name="Calhoun S."/>
            <person name="Haridas S."/>
            <person name="Kuo A."/>
            <person name="Mondo S."/>
            <person name="Pangilinan J."/>
            <person name="Riley R."/>
            <person name="LaButti K."/>
            <person name="Andreopoulos B."/>
            <person name="Lipzen A."/>
            <person name="Chen C."/>
            <person name="Yan M."/>
            <person name="Daum C."/>
            <person name="Ng V."/>
            <person name="Clum A."/>
            <person name="Steindorff A."/>
            <person name="Ohm R.A."/>
            <person name="Martin F."/>
            <person name="Silar P."/>
            <person name="Natvig D.O."/>
            <person name="Lalanne C."/>
            <person name="Gautier V."/>
            <person name="Ament-Velasquez S.L."/>
            <person name="Kruys A."/>
            <person name="Hutchinson M.I."/>
            <person name="Powell A.J."/>
            <person name="Barry K."/>
            <person name="Miller A.N."/>
            <person name="Grigoriev I.V."/>
            <person name="Debuchy R."/>
            <person name="Gladieux P."/>
            <person name="Hiltunen Thoren M."/>
            <person name="Johannesson H."/>
        </authorList>
    </citation>
    <scope>NUCLEOTIDE SEQUENCE</scope>
    <source>
        <strain evidence="2">PSN293</strain>
    </source>
</reference>